<dbReference type="Pfam" id="PF20066">
    <property type="entry name" value="Glyoxalase_8"/>
    <property type="match status" value="1"/>
</dbReference>
<evidence type="ECO:0000313" key="5">
    <source>
        <dbReference type="EMBL" id="KQK29573.1"/>
    </source>
</evidence>
<feature type="domain" description="VOC" evidence="4">
    <location>
        <begin position="69"/>
        <end position="184"/>
    </location>
</feature>
<reference evidence="6 8" key="2">
    <citation type="submission" date="2017-02" db="EMBL/GenBank/DDBJ databases">
        <authorList>
            <person name="Peterson S.W."/>
        </authorList>
    </citation>
    <scope>NUCLEOTIDE SEQUENCE [LARGE SCALE GENOMIC DNA]</scope>
    <source>
        <strain evidence="6 8">DSM 9653</strain>
    </source>
</reference>
<protein>
    <recommendedName>
        <fullName evidence="2">Bleomycin resistance protein</fullName>
    </recommendedName>
</protein>
<name>A0A0Q3I4C4_9HYPH</name>
<proteinExistence type="inferred from homology"/>
<dbReference type="InterPro" id="IPR037523">
    <property type="entry name" value="VOC_core"/>
</dbReference>
<evidence type="ECO:0000256" key="2">
    <source>
        <dbReference type="ARBA" id="ARBA00021572"/>
    </source>
</evidence>
<dbReference type="RefSeq" id="WP_055729017.1">
    <property type="nucleotide sequence ID" value="NZ_FUYX01000002.1"/>
</dbReference>
<dbReference type="STRING" id="53254.SAMN05660750_00865"/>
<dbReference type="SUPFAM" id="SSF54593">
    <property type="entry name" value="Glyoxalase/Bleomycin resistance protein/Dihydroxybiphenyl dioxygenase"/>
    <property type="match status" value="1"/>
</dbReference>
<dbReference type="EMBL" id="FUYX01000002">
    <property type="protein sequence ID" value="SKB47212.1"/>
    <property type="molecule type" value="Genomic_DNA"/>
</dbReference>
<dbReference type="AlphaFoldDB" id="A0A0Q3I4C4"/>
<dbReference type="InterPro" id="IPR029068">
    <property type="entry name" value="Glyas_Bleomycin-R_OHBP_Dase"/>
</dbReference>
<comment type="similarity">
    <text evidence="1">Belongs to the bleomycin resistance protein family.</text>
</comment>
<keyword evidence="7" id="KW-1185">Reference proteome</keyword>
<accession>A0A0Q3I4C4</accession>
<evidence type="ECO:0000313" key="7">
    <source>
        <dbReference type="Proteomes" id="UP000051562"/>
    </source>
</evidence>
<dbReference type="CDD" id="cd08349">
    <property type="entry name" value="BLMA_like"/>
    <property type="match status" value="1"/>
</dbReference>
<dbReference type="OrthoDB" id="9803104at2"/>
<reference evidence="5 7" key="1">
    <citation type="submission" date="2015-10" db="EMBL/GenBank/DDBJ databases">
        <title>Draft genome of Bosea thiooxidans.</title>
        <authorList>
            <person name="Wang X."/>
        </authorList>
    </citation>
    <scope>NUCLEOTIDE SEQUENCE [LARGE SCALE GENOMIC DNA]</scope>
    <source>
        <strain evidence="5 7">CGMCC 9174</strain>
    </source>
</reference>
<dbReference type="InterPro" id="IPR000335">
    <property type="entry name" value="Bleomycin-R"/>
</dbReference>
<evidence type="ECO:0000313" key="8">
    <source>
        <dbReference type="Proteomes" id="UP000190130"/>
    </source>
</evidence>
<dbReference type="GO" id="GO:0046677">
    <property type="term" value="P:response to antibiotic"/>
    <property type="evidence" value="ECO:0007669"/>
    <property type="project" value="UniProtKB-KW"/>
</dbReference>
<dbReference type="EMBL" id="LMAR01000046">
    <property type="protein sequence ID" value="KQK29573.1"/>
    <property type="molecule type" value="Genomic_DNA"/>
</dbReference>
<dbReference type="Proteomes" id="UP000051562">
    <property type="component" value="Unassembled WGS sequence"/>
</dbReference>
<dbReference type="InterPro" id="IPR045517">
    <property type="entry name" value="Glyoxalase_8"/>
</dbReference>
<organism evidence="5 7">
    <name type="scientific">Bosea thiooxidans</name>
    <dbReference type="NCBI Taxonomy" id="53254"/>
    <lineage>
        <taxon>Bacteria</taxon>
        <taxon>Pseudomonadati</taxon>
        <taxon>Pseudomonadota</taxon>
        <taxon>Alphaproteobacteria</taxon>
        <taxon>Hyphomicrobiales</taxon>
        <taxon>Boseaceae</taxon>
        <taxon>Bosea</taxon>
    </lineage>
</organism>
<dbReference type="Proteomes" id="UP000190130">
    <property type="component" value="Unassembled WGS sequence"/>
</dbReference>
<evidence type="ECO:0000256" key="1">
    <source>
        <dbReference type="ARBA" id="ARBA00011051"/>
    </source>
</evidence>
<evidence type="ECO:0000259" key="4">
    <source>
        <dbReference type="PROSITE" id="PS51819"/>
    </source>
</evidence>
<gene>
    <name evidence="5" type="ORF">ARD30_16470</name>
    <name evidence="6" type="ORF">SAMN05660750_00865</name>
</gene>
<keyword evidence="3" id="KW-0046">Antibiotic resistance</keyword>
<dbReference type="PROSITE" id="PS51819">
    <property type="entry name" value="VOC"/>
    <property type="match status" value="1"/>
</dbReference>
<dbReference type="Pfam" id="PF19581">
    <property type="entry name" value="Glyoxalase_7"/>
    <property type="match status" value="1"/>
</dbReference>
<dbReference type="Gene3D" id="3.10.180.10">
    <property type="entry name" value="2,3-Dihydroxybiphenyl 1,2-Dioxygenase, domain 1"/>
    <property type="match status" value="1"/>
</dbReference>
<sequence>MRSFRDAKLMAKSLREAMAARQVPLSHSETLEIVARQFGYDGWNVLAAKIGEAEPETPGTGAGEAVRLRMGIPILRIFDEAKAREFYLGFLGFTMDWDHRFGPNMPLYMQVSRSGLQLHLSEHHGDASPGSTVFVWMQGIDAYRAELLGKHYSYSRPGIQEDGPGGRTLEVPDPFGNRIRFCEKRG</sequence>
<evidence type="ECO:0000256" key="3">
    <source>
        <dbReference type="ARBA" id="ARBA00023251"/>
    </source>
</evidence>
<evidence type="ECO:0000313" key="6">
    <source>
        <dbReference type="EMBL" id="SKB47212.1"/>
    </source>
</evidence>